<keyword evidence="2" id="KW-1185">Reference proteome</keyword>
<gene>
    <name evidence="1" type="ORF">NTEN_LOCUS12863</name>
</gene>
<dbReference type="AlphaFoldDB" id="A0A6H5GU92"/>
<name>A0A6H5GU92_9HEMI</name>
<accession>A0A6H5GU92</accession>
<protein>
    <submittedName>
        <fullName evidence="1">Uncharacterized protein</fullName>
    </submittedName>
</protein>
<proteinExistence type="predicted"/>
<sequence length="232" mass="26512">MLLLLIKVRGFSKLHQIEPPWPAAIRNKKEVVQFQKPHLRISLTSHTVGASRTPRVPAVQKWYSGVSCIFRGARGSASTSVQIRKNKGWEQALLHGQTDIFELDLVAENYREFSQMQMYLHEGNFPVILRNIVIVKGTEAVLKSLTGPATLLCTATRQFICTSVIYRSLDQLTFTGELIGDSEDVVRKYKKSWAQNLFDLSHVRHFLFYRGFGSGLDHSLNRDRFRWSPAVH</sequence>
<evidence type="ECO:0000313" key="2">
    <source>
        <dbReference type="Proteomes" id="UP000479000"/>
    </source>
</evidence>
<evidence type="ECO:0000313" key="1">
    <source>
        <dbReference type="EMBL" id="CAB0007591.1"/>
    </source>
</evidence>
<organism evidence="1 2">
    <name type="scientific">Nesidiocoris tenuis</name>
    <dbReference type="NCBI Taxonomy" id="355587"/>
    <lineage>
        <taxon>Eukaryota</taxon>
        <taxon>Metazoa</taxon>
        <taxon>Ecdysozoa</taxon>
        <taxon>Arthropoda</taxon>
        <taxon>Hexapoda</taxon>
        <taxon>Insecta</taxon>
        <taxon>Pterygota</taxon>
        <taxon>Neoptera</taxon>
        <taxon>Paraneoptera</taxon>
        <taxon>Hemiptera</taxon>
        <taxon>Heteroptera</taxon>
        <taxon>Panheteroptera</taxon>
        <taxon>Cimicomorpha</taxon>
        <taxon>Miridae</taxon>
        <taxon>Dicyphina</taxon>
        <taxon>Nesidiocoris</taxon>
    </lineage>
</organism>
<dbReference type="EMBL" id="CADCXU010019149">
    <property type="protein sequence ID" value="CAB0007591.1"/>
    <property type="molecule type" value="Genomic_DNA"/>
</dbReference>
<reference evidence="1 2" key="1">
    <citation type="submission" date="2020-02" db="EMBL/GenBank/DDBJ databases">
        <authorList>
            <person name="Ferguson B K."/>
        </authorList>
    </citation>
    <scope>NUCLEOTIDE SEQUENCE [LARGE SCALE GENOMIC DNA]</scope>
</reference>
<dbReference type="Proteomes" id="UP000479000">
    <property type="component" value="Unassembled WGS sequence"/>
</dbReference>